<evidence type="ECO:0000256" key="1">
    <source>
        <dbReference type="ARBA" id="ARBA00004651"/>
    </source>
</evidence>
<evidence type="ECO:0000256" key="8">
    <source>
        <dbReference type="ARBA" id="ARBA00023170"/>
    </source>
</evidence>
<dbReference type="GO" id="GO:0005549">
    <property type="term" value="F:odorant binding"/>
    <property type="evidence" value="ECO:0007669"/>
    <property type="project" value="InterPro"/>
</dbReference>
<dbReference type="GO" id="GO:0004984">
    <property type="term" value="F:olfactory receptor activity"/>
    <property type="evidence" value="ECO:0007669"/>
    <property type="project" value="InterPro"/>
</dbReference>
<feature type="transmembrane region" description="Helical" evidence="10">
    <location>
        <begin position="141"/>
        <end position="162"/>
    </location>
</feature>
<keyword evidence="5 10" id="KW-0552">Olfaction</keyword>
<evidence type="ECO:0000256" key="5">
    <source>
        <dbReference type="ARBA" id="ARBA00022725"/>
    </source>
</evidence>
<proteinExistence type="inferred from homology"/>
<evidence type="ECO:0000256" key="7">
    <source>
        <dbReference type="ARBA" id="ARBA00023136"/>
    </source>
</evidence>
<dbReference type="PANTHER" id="PTHR21137">
    <property type="entry name" value="ODORANT RECEPTOR"/>
    <property type="match status" value="1"/>
</dbReference>
<keyword evidence="7 10" id="KW-0472">Membrane</keyword>
<dbReference type="InterPro" id="IPR004117">
    <property type="entry name" value="7tm6_olfct_rcpt"/>
</dbReference>
<keyword evidence="2" id="KW-1003">Cell membrane</keyword>
<feature type="transmembrane region" description="Helical" evidence="10">
    <location>
        <begin position="83"/>
        <end position="103"/>
    </location>
</feature>
<dbReference type="EMBL" id="QDEB01042373">
    <property type="protein sequence ID" value="RZC38544.1"/>
    <property type="molecule type" value="Genomic_DNA"/>
</dbReference>
<accession>A0A482W0K0</accession>
<feature type="transmembrane region" description="Helical" evidence="10">
    <location>
        <begin position="21"/>
        <end position="43"/>
    </location>
</feature>
<evidence type="ECO:0000256" key="2">
    <source>
        <dbReference type="ARBA" id="ARBA00022475"/>
    </source>
</evidence>
<dbReference type="GO" id="GO:0005886">
    <property type="term" value="C:plasma membrane"/>
    <property type="evidence" value="ECO:0007669"/>
    <property type="project" value="UniProtKB-SubCell"/>
</dbReference>
<name>A0A482W0K0_ASBVE</name>
<comment type="caution">
    <text evidence="11">The sequence shown here is derived from an EMBL/GenBank/DDBJ whole genome shotgun (WGS) entry which is preliminary data.</text>
</comment>
<comment type="similarity">
    <text evidence="10">Belongs to the insect chemoreceptor superfamily. Heteromeric odorant receptor channel (TC 1.A.69) family.</text>
</comment>
<evidence type="ECO:0000256" key="6">
    <source>
        <dbReference type="ARBA" id="ARBA00022989"/>
    </source>
</evidence>
<protein>
    <recommendedName>
        <fullName evidence="10">Odorant receptor</fullName>
    </recommendedName>
</protein>
<comment type="subcellular location">
    <subcellularLocation>
        <location evidence="1 10">Cell membrane</location>
        <topology evidence="1 10">Multi-pass membrane protein</topology>
    </subcellularLocation>
</comment>
<evidence type="ECO:0000256" key="3">
    <source>
        <dbReference type="ARBA" id="ARBA00022606"/>
    </source>
</evidence>
<evidence type="ECO:0000256" key="10">
    <source>
        <dbReference type="RuleBase" id="RU351113"/>
    </source>
</evidence>
<keyword evidence="6 10" id="KW-1133">Transmembrane helix</keyword>
<evidence type="ECO:0000313" key="12">
    <source>
        <dbReference type="Proteomes" id="UP000292052"/>
    </source>
</evidence>
<evidence type="ECO:0000256" key="4">
    <source>
        <dbReference type="ARBA" id="ARBA00022692"/>
    </source>
</evidence>
<feature type="transmembrane region" description="Helical" evidence="10">
    <location>
        <begin position="209"/>
        <end position="230"/>
    </location>
</feature>
<evidence type="ECO:0000313" key="11">
    <source>
        <dbReference type="EMBL" id="RZC38544.1"/>
    </source>
</evidence>
<organism evidence="11 12">
    <name type="scientific">Asbolus verrucosus</name>
    <name type="common">Desert ironclad beetle</name>
    <dbReference type="NCBI Taxonomy" id="1661398"/>
    <lineage>
        <taxon>Eukaryota</taxon>
        <taxon>Metazoa</taxon>
        <taxon>Ecdysozoa</taxon>
        <taxon>Arthropoda</taxon>
        <taxon>Hexapoda</taxon>
        <taxon>Insecta</taxon>
        <taxon>Pterygota</taxon>
        <taxon>Neoptera</taxon>
        <taxon>Endopterygota</taxon>
        <taxon>Coleoptera</taxon>
        <taxon>Polyphaga</taxon>
        <taxon>Cucujiformia</taxon>
        <taxon>Tenebrionidae</taxon>
        <taxon>Pimeliinae</taxon>
        <taxon>Asbolus</taxon>
    </lineage>
</organism>
<evidence type="ECO:0000256" key="9">
    <source>
        <dbReference type="ARBA" id="ARBA00023224"/>
    </source>
</evidence>
<keyword evidence="3 10" id="KW-0716">Sensory transduction</keyword>
<dbReference type="PANTHER" id="PTHR21137:SF35">
    <property type="entry name" value="ODORANT RECEPTOR 19A-RELATED"/>
    <property type="match status" value="1"/>
</dbReference>
<keyword evidence="12" id="KW-1185">Reference proteome</keyword>
<reference evidence="11 12" key="1">
    <citation type="submission" date="2017-03" db="EMBL/GenBank/DDBJ databases">
        <title>Genome of the blue death feigning beetle - Asbolus verrucosus.</title>
        <authorList>
            <person name="Rider S.D."/>
        </authorList>
    </citation>
    <scope>NUCLEOTIDE SEQUENCE [LARGE SCALE GENOMIC DNA]</scope>
    <source>
        <strain evidence="11">Butters</strain>
        <tissue evidence="11">Head and leg muscle</tissue>
    </source>
</reference>
<dbReference type="Pfam" id="PF02949">
    <property type="entry name" value="7tm_6"/>
    <property type="match status" value="1"/>
</dbReference>
<keyword evidence="8 10" id="KW-0675">Receptor</keyword>
<dbReference type="GO" id="GO:0007165">
    <property type="term" value="P:signal transduction"/>
    <property type="evidence" value="ECO:0007669"/>
    <property type="project" value="UniProtKB-KW"/>
</dbReference>
<comment type="caution">
    <text evidence="10">Lacks conserved residue(s) required for the propagation of feature annotation.</text>
</comment>
<keyword evidence="4 10" id="KW-0812">Transmembrane</keyword>
<feature type="transmembrane region" description="Helical" evidence="10">
    <location>
        <begin position="242"/>
        <end position="259"/>
    </location>
</feature>
<sequence length="350" mass="40834">MTTHNFFQTVNVFFVISDLEALAATIFVSITALMGSLKVYYFTKKIGILKRLMIDLNSAIFQPRSTNQRILVKRSLDFWKTTYGVFWVPVCSTLFFWACFPILDGSVKQHRLPFAAWYPFDTKMSPIYEITYIHQVVSTSILALSTLNMDMLIAALMVYVGAQCDILCDDLRNLRNTEKSDYEVKLLNSIEHHKRILYFAKNCNQFSSLIVLGQFFASAVSIAVAMFQLTLVEPLSSESYSLLFYFSSIIMEIFLYCWFGNEVEVKVTLTQLNFHFLFNYFKRYIEQKQFTFTCKNKSHNKWYEKKAINFIKNKRMIIFICITRLENAGLRIREPVFGETVLPWLNGKIC</sequence>
<keyword evidence="9 10" id="KW-0807">Transducer</keyword>
<gene>
    <name evidence="11" type="ORF">BDFB_010411</name>
</gene>
<dbReference type="AlphaFoldDB" id="A0A482W0K0"/>
<dbReference type="OrthoDB" id="6765072at2759"/>
<dbReference type="Proteomes" id="UP000292052">
    <property type="component" value="Unassembled WGS sequence"/>
</dbReference>